<dbReference type="Proteomes" id="UP000006072">
    <property type="component" value="Unassembled WGS sequence"/>
</dbReference>
<reference evidence="2 3" key="1">
    <citation type="journal article" date="2012" name="J. Bacteriol.">
        <title>Complete Genome Sequence of Mycobacterium vaccae Type Strain ATCC 25954.</title>
        <authorList>
            <person name="Ho Y.S."/>
            <person name="Adroub S.A."/>
            <person name="Abadi M."/>
            <person name="Al Alwan B."/>
            <person name="Alkhateeb R."/>
            <person name="Gao G."/>
            <person name="Ragab A."/>
            <person name="Ali S."/>
            <person name="van Soolingen D."/>
            <person name="Bitter W."/>
            <person name="Pain A."/>
            <person name="Abdallah A.M."/>
        </authorList>
    </citation>
    <scope>NUCLEOTIDE SEQUENCE [LARGE SCALE GENOMIC DNA]</scope>
    <source>
        <strain evidence="2 3">ATCC 25954</strain>
    </source>
</reference>
<evidence type="ECO:0000256" key="1">
    <source>
        <dbReference type="SAM" id="SignalP"/>
    </source>
</evidence>
<dbReference type="HOGENOM" id="CLU_164720_0_0_11"/>
<evidence type="ECO:0000313" key="2">
    <source>
        <dbReference type="EMBL" id="EJZ11319.1"/>
    </source>
</evidence>
<dbReference type="EMBL" id="ALQA01000009">
    <property type="protein sequence ID" value="EJZ11319.1"/>
    <property type="molecule type" value="Genomic_DNA"/>
</dbReference>
<evidence type="ECO:0000313" key="3">
    <source>
        <dbReference type="Proteomes" id="UP000006072"/>
    </source>
</evidence>
<feature type="signal peptide" evidence="1">
    <location>
        <begin position="1"/>
        <end position="24"/>
    </location>
</feature>
<feature type="chain" id="PRO_5039310844" description="PASTA domain-containing protein" evidence="1">
    <location>
        <begin position="25"/>
        <end position="117"/>
    </location>
</feature>
<dbReference type="eggNOG" id="ENOG5031MA0">
    <property type="taxonomic scope" value="Bacteria"/>
</dbReference>
<protein>
    <recommendedName>
        <fullName evidence="4">PASTA domain-containing protein</fullName>
    </recommendedName>
</protein>
<sequence length="117" mass="12169">MAAVSMCAAAAGAVATAGPASAHADDALIQYKEPDAPWVMPDVKDKVLFQAEHEVEGVVDNKALTFKTVAPNHEAVYNLEDWVVCGESPSAGSELSKEKTKSVTLLVERPGGEACGA</sequence>
<name>K0VJN8_MYCVA</name>
<proteinExistence type="predicted"/>
<gene>
    <name evidence="2" type="ORF">MVAC_06182</name>
</gene>
<organism evidence="2 3">
    <name type="scientific">Mycolicibacterium vaccae ATCC 25954</name>
    <dbReference type="NCBI Taxonomy" id="1194972"/>
    <lineage>
        <taxon>Bacteria</taxon>
        <taxon>Bacillati</taxon>
        <taxon>Actinomycetota</taxon>
        <taxon>Actinomycetes</taxon>
        <taxon>Mycobacteriales</taxon>
        <taxon>Mycobacteriaceae</taxon>
        <taxon>Mycolicibacterium</taxon>
    </lineage>
</organism>
<keyword evidence="1" id="KW-0732">Signal</keyword>
<comment type="caution">
    <text evidence="2">The sequence shown here is derived from an EMBL/GenBank/DDBJ whole genome shotgun (WGS) entry which is preliminary data.</text>
</comment>
<keyword evidence="3" id="KW-1185">Reference proteome</keyword>
<evidence type="ECO:0008006" key="4">
    <source>
        <dbReference type="Google" id="ProtNLM"/>
    </source>
</evidence>
<accession>K0VJN8</accession>
<dbReference type="AlphaFoldDB" id="K0VJN8"/>
<dbReference type="PATRIC" id="fig|1194972.3.peg.1256"/>